<dbReference type="InterPro" id="IPR050671">
    <property type="entry name" value="CD300_family_receptors"/>
</dbReference>
<evidence type="ECO:0000256" key="1">
    <source>
        <dbReference type="ARBA" id="ARBA00004370"/>
    </source>
</evidence>
<gene>
    <name evidence="5" type="ORF">ILYODFUR_007434</name>
</gene>
<evidence type="ECO:0000259" key="4">
    <source>
        <dbReference type="PROSITE" id="PS50835"/>
    </source>
</evidence>
<evidence type="ECO:0000313" key="5">
    <source>
        <dbReference type="EMBL" id="MEQ2247254.1"/>
    </source>
</evidence>
<protein>
    <recommendedName>
        <fullName evidence="4">Ig-like domain-containing protein</fullName>
    </recommendedName>
</protein>
<proteinExistence type="predicted"/>
<keyword evidence="3" id="KW-0472">Membrane</keyword>
<keyword evidence="6" id="KW-1185">Reference proteome</keyword>
<feature type="domain" description="Ig-like" evidence="4">
    <location>
        <begin position="168"/>
        <end position="268"/>
    </location>
</feature>
<dbReference type="InterPro" id="IPR036179">
    <property type="entry name" value="Ig-like_dom_sf"/>
</dbReference>
<organism evidence="5 6">
    <name type="scientific">Ilyodon furcidens</name>
    <name type="common">goldbreast splitfin</name>
    <dbReference type="NCBI Taxonomy" id="33524"/>
    <lineage>
        <taxon>Eukaryota</taxon>
        <taxon>Metazoa</taxon>
        <taxon>Chordata</taxon>
        <taxon>Craniata</taxon>
        <taxon>Vertebrata</taxon>
        <taxon>Euteleostomi</taxon>
        <taxon>Actinopterygii</taxon>
        <taxon>Neopterygii</taxon>
        <taxon>Teleostei</taxon>
        <taxon>Neoteleostei</taxon>
        <taxon>Acanthomorphata</taxon>
        <taxon>Ovalentaria</taxon>
        <taxon>Atherinomorphae</taxon>
        <taxon>Cyprinodontiformes</taxon>
        <taxon>Goodeidae</taxon>
        <taxon>Ilyodon</taxon>
    </lineage>
</organism>
<name>A0ABV0UR04_9TELE</name>
<dbReference type="PROSITE" id="PS50835">
    <property type="entry name" value="IG_LIKE"/>
    <property type="match status" value="1"/>
</dbReference>
<dbReference type="PANTHER" id="PTHR11860:SF87">
    <property type="entry name" value="CMRF35-LIKE MOLECULE 8"/>
    <property type="match status" value="1"/>
</dbReference>
<dbReference type="InterPro" id="IPR013106">
    <property type="entry name" value="Ig_V-set"/>
</dbReference>
<sequence>MEQILPCHKGNCTNKYGQGHFPCSTAQIKMASRNNCSVPAGPFLKIKLSFSILHLHFLSVFLCKVTTEEEFTVLEGGSLTIPCHYEPQYVSYVKYWCQGRTKEFCTILARTDDHHLITTADQKVNIFDDPVQLVFTVTMNDMKEGESGWYMCGVEIGGMWNADDTSFTNIKVIHGMLVVNSRMSGEEGSSVTIECLYSERYRKSEKKWCRIGDWRSCLSTGSEGSYNGSSVAIRDDRTGAFTVTFKKLQIQDTAWYWCSAGQHKISVHLLVTPQPTASR</sequence>
<evidence type="ECO:0000256" key="3">
    <source>
        <dbReference type="ARBA" id="ARBA00023136"/>
    </source>
</evidence>
<dbReference type="InterPro" id="IPR007110">
    <property type="entry name" value="Ig-like_dom"/>
</dbReference>
<dbReference type="SMART" id="SM00409">
    <property type="entry name" value="IG"/>
    <property type="match status" value="2"/>
</dbReference>
<dbReference type="CDD" id="cd05716">
    <property type="entry name" value="IgV_pIgR_like"/>
    <property type="match status" value="1"/>
</dbReference>
<comment type="caution">
    <text evidence="5">The sequence shown here is derived from an EMBL/GenBank/DDBJ whole genome shotgun (WGS) entry which is preliminary data.</text>
</comment>
<dbReference type="EMBL" id="JAHRIQ010081576">
    <property type="protein sequence ID" value="MEQ2247254.1"/>
    <property type="molecule type" value="Genomic_DNA"/>
</dbReference>
<dbReference type="Gene3D" id="2.60.40.10">
    <property type="entry name" value="Immunoglobulins"/>
    <property type="match status" value="2"/>
</dbReference>
<dbReference type="PANTHER" id="PTHR11860">
    <property type="entry name" value="POLYMERIC-IMMUNOGLOBULIN RECEPTOR"/>
    <property type="match status" value="1"/>
</dbReference>
<dbReference type="Pfam" id="PF07686">
    <property type="entry name" value="V-set"/>
    <property type="match status" value="2"/>
</dbReference>
<keyword evidence="2" id="KW-0812">Transmembrane</keyword>
<comment type="subcellular location">
    <subcellularLocation>
        <location evidence="1">Membrane</location>
    </subcellularLocation>
</comment>
<dbReference type="Proteomes" id="UP001482620">
    <property type="component" value="Unassembled WGS sequence"/>
</dbReference>
<dbReference type="InterPro" id="IPR003599">
    <property type="entry name" value="Ig_sub"/>
</dbReference>
<reference evidence="5 6" key="1">
    <citation type="submission" date="2021-06" db="EMBL/GenBank/DDBJ databases">
        <authorList>
            <person name="Palmer J.M."/>
        </authorList>
    </citation>
    <scope>NUCLEOTIDE SEQUENCE [LARGE SCALE GENOMIC DNA]</scope>
    <source>
        <strain evidence="6">if_2019</strain>
        <tissue evidence="5">Muscle</tissue>
    </source>
</reference>
<dbReference type="SUPFAM" id="SSF48726">
    <property type="entry name" value="Immunoglobulin"/>
    <property type="match status" value="2"/>
</dbReference>
<evidence type="ECO:0000313" key="6">
    <source>
        <dbReference type="Proteomes" id="UP001482620"/>
    </source>
</evidence>
<accession>A0ABV0UR04</accession>
<dbReference type="InterPro" id="IPR013783">
    <property type="entry name" value="Ig-like_fold"/>
</dbReference>
<evidence type="ECO:0000256" key="2">
    <source>
        <dbReference type="ARBA" id="ARBA00022692"/>
    </source>
</evidence>